<dbReference type="AlphaFoldDB" id="E2AM28"/>
<reference evidence="2 3" key="1">
    <citation type="journal article" date="2010" name="Science">
        <title>Genomic comparison of the ants Camponotus floridanus and Harpegnathos saltator.</title>
        <authorList>
            <person name="Bonasio R."/>
            <person name="Zhang G."/>
            <person name="Ye C."/>
            <person name="Mutti N.S."/>
            <person name="Fang X."/>
            <person name="Qin N."/>
            <person name="Donahue G."/>
            <person name="Yang P."/>
            <person name="Li Q."/>
            <person name="Li C."/>
            <person name="Zhang P."/>
            <person name="Huang Z."/>
            <person name="Berger S.L."/>
            <person name="Reinberg D."/>
            <person name="Wang J."/>
            <person name="Liebig J."/>
        </authorList>
    </citation>
    <scope>NUCLEOTIDE SEQUENCE [LARGE SCALE GENOMIC DNA]</scope>
    <source>
        <strain evidence="3">C129</strain>
    </source>
</reference>
<accession>E2AM28</accession>
<evidence type="ECO:0000313" key="2">
    <source>
        <dbReference type="EMBL" id="EFN65548.1"/>
    </source>
</evidence>
<name>E2AM28_CAMFO</name>
<evidence type="ECO:0000313" key="3">
    <source>
        <dbReference type="Proteomes" id="UP000000311"/>
    </source>
</evidence>
<dbReference type="EMBL" id="GL440703">
    <property type="protein sequence ID" value="EFN65548.1"/>
    <property type="molecule type" value="Genomic_DNA"/>
</dbReference>
<keyword evidence="3" id="KW-1185">Reference proteome</keyword>
<feature type="compositionally biased region" description="Basic and acidic residues" evidence="1">
    <location>
        <begin position="318"/>
        <end position="331"/>
    </location>
</feature>
<sequence>MALVYAEVNSDTSSCALFAAASIDPAGVFISSAVLTISSLMISMSFVSSFAFDSPLEIFRRMSRMAATFASCESSCARSAVKRPIFPAHKERRVQAETRKRNTDRITPDNIDGSDVGLLWSRTMIGTATCEDLLGSLDERRHRRVVASNGDLVEWGPRLGAIDQPITLCQLVVVTSIGECDKSLFYRKNRQINTSLTVCKDDTLCPLLNGCPFVGDPFVGSSRSIQRLIDRRLHTCWPECAQESGEQEKERNAEDRKEAGRGSTWLTNYYGCRRNRLRTPNVRKQRVFLRHGPAIAQQPPTMLASSAHELLSAAAAPEAKRDRPRGARIDQPKISGPSNYPIEHLRVVFWPRPDSFRMPPSWPDACKKVAATGLEGERTSVSRS</sequence>
<proteinExistence type="predicted"/>
<feature type="region of interest" description="Disordered" evidence="1">
    <location>
        <begin position="315"/>
        <end position="335"/>
    </location>
</feature>
<organism evidence="3">
    <name type="scientific">Camponotus floridanus</name>
    <name type="common">Florida carpenter ant</name>
    <dbReference type="NCBI Taxonomy" id="104421"/>
    <lineage>
        <taxon>Eukaryota</taxon>
        <taxon>Metazoa</taxon>
        <taxon>Ecdysozoa</taxon>
        <taxon>Arthropoda</taxon>
        <taxon>Hexapoda</taxon>
        <taxon>Insecta</taxon>
        <taxon>Pterygota</taxon>
        <taxon>Neoptera</taxon>
        <taxon>Endopterygota</taxon>
        <taxon>Hymenoptera</taxon>
        <taxon>Apocrita</taxon>
        <taxon>Aculeata</taxon>
        <taxon>Formicoidea</taxon>
        <taxon>Formicidae</taxon>
        <taxon>Formicinae</taxon>
        <taxon>Camponotus</taxon>
    </lineage>
</organism>
<dbReference type="InParanoid" id="E2AM28"/>
<evidence type="ECO:0000256" key="1">
    <source>
        <dbReference type="SAM" id="MobiDB-lite"/>
    </source>
</evidence>
<protein>
    <submittedName>
        <fullName evidence="2">Uncharacterized protein</fullName>
    </submittedName>
</protein>
<gene>
    <name evidence="2" type="ORF">EAG_10336</name>
</gene>
<dbReference type="Proteomes" id="UP000000311">
    <property type="component" value="Unassembled WGS sequence"/>
</dbReference>